<dbReference type="SUPFAM" id="SSF46689">
    <property type="entry name" value="Homeodomain-like"/>
    <property type="match status" value="1"/>
</dbReference>
<dbReference type="PANTHER" id="PTHR46564">
    <property type="entry name" value="TRANSPOSASE"/>
    <property type="match status" value="1"/>
</dbReference>
<dbReference type="InterPro" id="IPR036388">
    <property type="entry name" value="WH-like_DNA-bd_sf"/>
</dbReference>
<dbReference type="InterPro" id="IPR047655">
    <property type="entry name" value="Transpos_IS630-like"/>
</dbReference>
<dbReference type="InterPro" id="IPR009057">
    <property type="entry name" value="Homeodomain-like_sf"/>
</dbReference>
<evidence type="ECO:0000259" key="1">
    <source>
        <dbReference type="Pfam" id="PF13358"/>
    </source>
</evidence>
<protein>
    <recommendedName>
        <fullName evidence="1">Tc1-like transposase DDE domain-containing protein</fullName>
    </recommendedName>
</protein>
<keyword evidence="3" id="KW-1185">Reference proteome</keyword>
<evidence type="ECO:0000313" key="3">
    <source>
        <dbReference type="Proteomes" id="UP000022910"/>
    </source>
</evidence>
<dbReference type="NCBIfam" id="NF033545">
    <property type="entry name" value="transpos_IS630"/>
    <property type="match status" value="1"/>
</dbReference>
<sequence length="318" mass="37337">MPKKYSEDIKWRIVYLWNDGYSIEKISRFLYVSEKTIYRVLNYYILWKDVKDPIQDQKGQRKIFNNSDIKILIQMIKEKPDMYLDEMAVEMARRTGKRVSNTTIWRYLKYCGITHKKLEKHAKERSDILCGHYIMTIGTYYQPEQLIFIDESSKDERTSCRQYGYSPRNQAAVKKVVFVRGTRYTLLPALSLDGIISLDIMQGSCTKERFINFILAKLPNMNPFPQKNSVLIMDNAQIHHDEFLVNFIESIGCKILFLPPYSPDLNPIETAFSSIKGWLKRNRNYVENCPDPYFTLTVACAQITPAMAQSFFQKSLYL</sequence>
<dbReference type="Gene3D" id="3.30.420.10">
    <property type="entry name" value="Ribonuclease H-like superfamily/Ribonuclease H"/>
    <property type="match status" value="1"/>
</dbReference>
<reference evidence="2 3" key="1">
    <citation type="submission" date="2014-02" db="EMBL/GenBank/DDBJ databases">
        <title>Single nucleus genome sequencing reveals high similarity among nuclei of an endomycorrhizal fungus.</title>
        <authorList>
            <person name="Lin K."/>
            <person name="Geurts R."/>
            <person name="Zhang Z."/>
            <person name="Limpens E."/>
            <person name="Saunders D.G."/>
            <person name="Mu D."/>
            <person name="Pang E."/>
            <person name="Cao H."/>
            <person name="Cha H."/>
            <person name="Lin T."/>
            <person name="Zhou Q."/>
            <person name="Shang Y."/>
            <person name="Li Y."/>
            <person name="Ivanov S."/>
            <person name="Sharma T."/>
            <person name="Velzen R.V."/>
            <person name="Ruijter N.D."/>
            <person name="Aanen D.K."/>
            <person name="Win J."/>
            <person name="Kamoun S."/>
            <person name="Bisseling T."/>
            <person name="Huang S."/>
        </authorList>
    </citation>
    <scope>NUCLEOTIDE SEQUENCE [LARGE SCALE GENOMIC DNA]</scope>
    <source>
        <strain evidence="3">DAOM197198w</strain>
    </source>
</reference>
<dbReference type="STRING" id="1432141.A0A015K6B3"/>
<dbReference type="GO" id="GO:0003676">
    <property type="term" value="F:nucleic acid binding"/>
    <property type="evidence" value="ECO:0007669"/>
    <property type="project" value="InterPro"/>
</dbReference>
<dbReference type="Pfam" id="PF13358">
    <property type="entry name" value="DDE_3"/>
    <property type="match status" value="1"/>
</dbReference>
<gene>
    <name evidence="2" type="ORF">RirG_156250</name>
</gene>
<dbReference type="AlphaFoldDB" id="A0A015K6B3"/>
<dbReference type="Proteomes" id="UP000022910">
    <property type="component" value="Unassembled WGS sequence"/>
</dbReference>
<proteinExistence type="predicted"/>
<dbReference type="InterPro" id="IPR038717">
    <property type="entry name" value="Tc1-like_DDE_dom"/>
</dbReference>
<dbReference type="OMA" id="TIANWIM"/>
<organism evidence="2 3">
    <name type="scientific">Rhizophagus irregularis (strain DAOM 197198w)</name>
    <name type="common">Glomus intraradices</name>
    <dbReference type="NCBI Taxonomy" id="1432141"/>
    <lineage>
        <taxon>Eukaryota</taxon>
        <taxon>Fungi</taxon>
        <taxon>Fungi incertae sedis</taxon>
        <taxon>Mucoromycota</taxon>
        <taxon>Glomeromycotina</taxon>
        <taxon>Glomeromycetes</taxon>
        <taxon>Glomerales</taxon>
        <taxon>Glomeraceae</taxon>
        <taxon>Rhizophagus</taxon>
    </lineage>
</organism>
<evidence type="ECO:0000313" key="2">
    <source>
        <dbReference type="EMBL" id="EXX63024.1"/>
    </source>
</evidence>
<dbReference type="HOGENOM" id="CLU_056788_1_0_1"/>
<name>A0A015K6B3_RHIIW</name>
<accession>A0A015K6B3</accession>
<feature type="domain" description="Tc1-like transposase DDE" evidence="1">
    <location>
        <begin position="145"/>
        <end position="285"/>
    </location>
</feature>
<dbReference type="OrthoDB" id="2394806at2759"/>
<dbReference type="Pfam" id="PF13384">
    <property type="entry name" value="HTH_23"/>
    <property type="match status" value="1"/>
</dbReference>
<dbReference type="PANTHER" id="PTHR46564:SF1">
    <property type="entry name" value="TRANSPOSASE"/>
    <property type="match status" value="1"/>
</dbReference>
<dbReference type="InterPro" id="IPR036397">
    <property type="entry name" value="RNaseH_sf"/>
</dbReference>
<comment type="caution">
    <text evidence="2">The sequence shown here is derived from an EMBL/GenBank/DDBJ whole genome shotgun (WGS) entry which is preliminary data.</text>
</comment>
<dbReference type="Gene3D" id="1.10.10.10">
    <property type="entry name" value="Winged helix-like DNA-binding domain superfamily/Winged helix DNA-binding domain"/>
    <property type="match status" value="1"/>
</dbReference>
<dbReference type="EMBL" id="JEMT01024202">
    <property type="protein sequence ID" value="EXX63024.1"/>
    <property type="molecule type" value="Genomic_DNA"/>
</dbReference>